<name>A0A2K3JUZ8_TRIPR</name>
<organism evidence="1 2">
    <name type="scientific">Trifolium pratense</name>
    <name type="common">Red clover</name>
    <dbReference type="NCBI Taxonomy" id="57577"/>
    <lineage>
        <taxon>Eukaryota</taxon>
        <taxon>Viridiplantae</taxon>
        <taxon>Streptophyta</taxon>
        <taxon>Embryophyta</taxon>
        <taxon>Tracheophyta</taxon>
        <taxon>Spermatophyta</taxon>
        <taxon>Magnoliopsida</taxon>
        <taxon>eudicotyledons</taxon>
        <taxon>Gunneridae</taxon>
        <taxon>Pentapetalae</taxon>
        <taxon>rosids</taxon>
        <taxon>fabids</taxon>
        <taxon>Fabales</taxon>
        <taxon>Fabaceae</taxon>
        <taxon>Papilionoideae</taxon>
        <taxon>50 kb inversion clade</taxon>
        <taxon>NPAAA clade</taxon>
        <taxon>Hologalegina</taxon>
        <taxon>IRL clade</taxon>
        <taxon>Trifolieae</taxon>
        <taxon>Trifolium</taxon>
    </lineage>
</organism>
<reference evidence="1 2" key="1">
    <citation type="journal article" date="2014" name="Am. J. Bot.">
        <title>Genome assembly and annotation for red clover (Trifolium pratense; Fabaceae).</title>
        <authorList>
            <person name="Istvanek J."/>
            <person name="Jaros M."/>
            <person name="Krenek A."/>
            <person name="Repkova J."/>
        </authorList>
    </citation>
    <scope>NUCLEOTIDE SEQUENCE [LARGE SCALE GENOMIC DNA]</scope>
    <source>
        <strain evidence="2">cv. Tatra</strain>
        <tissue evidence="1">Young leaves</tissue>
    </source>
</reference>
<gene>
    <name evidence="1" type="ORF">L195_g050627</name>
</gene>
<dbReference type="EMBL" id="ASHM01077387">
    <property type="protein sequence ID" value="PNX57877.1"/>
    <property type="molecule type" value="Genomic_DNA"/>
</dbReference>
<accession>A0A2K3JUZ8</accession>
<sequence>MGTVYLKWQRINPTLIE</sequence>
<reference evidence="1 2" key="2">
    <citation type="journal article" date="2017" name="Front. Plant Sci.">
        <title>Gene Classification and Mining of Molecular Markers Useful in Red Clover (Trifolium pratense) Breeding.</title>
        <authorList>
            <person name="Istvanek J."/>
            <person name="Dluhosova J."/>
            <person name="Dluhos P."/>
            <person name="Patkova L."/>
            <person name="Nedelnik J."/>
            <person name="Repkova J."/>
        </authorList>
    </citation>
    <scope>NUCLEOTIDE SEQUENCE [LARGE SCALE GENOMIC DNA]</scope>
    <source>
        <strain evidence="2">cv. Tatra</strain>
        <tissue evidence="1">Young leaves</tissue>
    </source>
</reference>
<protein>
    <submittedName>
        <fullName evidence="1">Uncharacterized protein</fullName>
    </submittedName>
</protein>
<dbReference type="Proteomes" id="UP000236291">
    <property type="component" value="Unassembled WGS sequence"/>
</dbReference>
<dbReference type="AlphaFoldDB" id="A0A2K3JUZ8"/>
<proteinExistence type="predicted"/>
<feature type="non-terminal residue" evidence="1">
    <location>
        <position position="17"/>
    </location>
</feature>
<evidence type="ECO:0000313" key="1">
    <source>
        <dbReference type="EMBL" id="PNX57877.1"/>
    </source>
</evidence>
<evidence type="ECO:0000313" key="2">
    <source>
        <dbReference type="Proteomes" id="UP000236291"/>
    </source>
</evidence>
<comment type="caution">
    <text evidence="1">The sequence shown here is derived from an EMBL/GenBank/DDBJ whole genome shotgun (WGS) entry which is preliminary data.</text>
</comment>